<dbReference type="Pfam" id="PF20917">
    <property type="entry name" value="AsnRS_N"/>
    <property type="match status" value="1"/>
</dbReference>
<evidence type="ECO:0000256" key="3">
    <source>
        <dbReference type="ARBA" id="ARBA00022917"/>
    </source>
</evidence>
<dbReference type="InterPro" id="IPR048952">
    <property type="entry name" value="AsnRS_N"/>
</dbReference>
<proteinExistence type="predicted"/>
<dbReference type="Gene3D" id="2.40.50.140">
    <property type="entry name" value="Nucleic acid-binding proteins"/>
    <property type="match status" value="1"/>
</dbReference>
<evidence type="ECO:0000256" key="4">
    <source>
        <dbReference type="ARBA" id="ARBA00023146"/>
    </source>
</evidence>
<dbReference type="SUPFAM" id="SSF50249">
    <property type="entry name" value="Nucleic acid-binding proteins"/>
    <property type="match status" value="1"/>
</dbReference>
<dbReference type="GO" id="GO:0006421">
    <property type="term" value="P:asparaginyl-tRNA aminoacylation"/>
    <property type="evidence" value="ECO:0007669"/>
    <property type="project" value="TreeGrafter"/>
</dbReference>
<dbReference type="Proteomes" id="UP001195769">
    <property type="component" value="Unassembled WGS sequence"/>
</dbReference>
<evidence type="ECO:0000259" key="7">
    <source>
        <dbReference type="Pfam" id="PF20917"/>
    </source>
</evidence>
<feature type="compositionally biased region" description="Basic and acidic residues" evidence="5">
    <location>
        <begin position="38"/>
        <end position="72"/>
    </location>
</feature>
<accession>A0AAD4DRB0</accession>
<dbReference type="InterPro" id="IPR004365">
    <property type="entry name" value="NA-bd_OB_tRNA"/>
</dbReference>
<evidence type="ECO:0000256" key="5">
    <source>
        <dbReference type="SAM" id="MobiDB-lite"/>
    </source>
</evidence>
<dbReference type="RefSeq" id="XP_041217993.1">
    <property type="nucleotide sequence ID" value="XM_041376094.1"/>
</dbReference>
<feature type="region of interest" description="Disordered" evidence="5">
    <location>
        <begin position="28"/>
        <end position="76"/>
    </location>
</feature>
<dbReference type="GeneID" id="64670392"/>
<dbReference type="PANTHER" id="PTHR22594">
    <property type="entry name" value="ASPARTYL/LYSYL-TRNA SYNTHETASE"/>
    <property type="match status" value="1"/>
</dbReference>
<organism evidence="8 9">
    <name type="scientific">Suillus fuscotomentosus</name>
    <dbReference type="NCBI Taxonomy" id="1912939"/>
    <lineage>
        <taxon>Eukaryota</taxon>
        <taxon>Fungi</taxon>
        <taxon>Dikarya</taxon>
        <taxon>Basidiomycota</taxon>
        <taxon>Agaricomycotina</taxon>
        <taxon>Agaricomycetes</taxon>
        <taxon>Agaricomycetidae</taxon>
        <taxon>Boletales</taxon>
        <taxon>Suillineae</taxon>
        <taxon>Suillaceae</taxon>
        <taxon>Suillus</taxon>
    </lineage>
</organism>
<keyword evidence="2" id="KW-0963">Cytoplasm</keyword>
<dbReference type="GO" id="GO:0003676">
    <property type="term" value="F:nucleic acid binding"/>
    <property type="evidence" value="ECO:0007669"/>
    <property type="project" value="InterPro"/>
</dbReference>
<name>A0AAD4DRB0_9AGAM</name>
<feature type="non-terminal residue" evidence="8">
    <location>
        <position position="1"/>
    </location>
</feature>
<evidence type="ECO:0008006" key="10">
    <source>
        <dbReference type="Google" id="ProtNLM"/>
    </source>
</evidence>
<gene>
    <name evidence="8" type="ORF">F5891DRAFT_964496</name>
</gene>
<feature type="domain" description="OB" evidence="6">
    <location>
        <begin position="103"/>
        <end position="178"/>
    </location>
</feature>
<dbReference type="PANTHER" id="PTHR22594:SF16">
    <property type="entry name" value="ASPARAGINE--TRNA LIGASE, CYTOPLASMIC"/>
    <property type="match status" value="1"/>
</dbReference>
<comment type="subcellular location">
    <subcellularLocation>
        <location evidence="1">Cytoplasm</location>
    </subcellularLocation>
</comment>
<dbReference type="EMBL" id="JABBWK010000132">
    <property type="protein sequence ID" value="KAG1890727.1"/>
    <property type="molecule type" value="Genomic_DNA"/>
</dbReference>
<feature type="region of interest" description="Disordered" evidence="5">
    <location>
        <begin position="163"/>
        <end position="184"/>
    </location>
</feature>
<evidence type="ECO:0000313" key="8">
    <source>
        <dbReference type="EMBL" id="KAG1890727.1"/>
    </source>
</evidence>
<evidence type="ECO:0000256" key="1">
    <source>
        <dbReference type="ARBA" id="ARBA00004496"/>
    </source>
</evidence>
<dbReference type="GO" id="GO:0005737">
    <property type="term" value="C:cytoplasm"/>
    <property type="evidence" value="ECO:0007669"/>
    <property type="project" value="UniProtKB-SubCell"/>
</dbReference>
<dbReference type="GO" id="GO:0004816">
    <property type="term" value="F:asparagine-tRNA ligase activity"/>
    <property type="evidence" value="ECO:0007669"/>
    <property type="project" value="TreeGrafter"/>
</dbReference>
<dbReference type="CDD" id="cd04323">
    <property type="entry name" value="AsnRS_cyto_like_N"/>
    <property type="match status" value="1"/>
</dbReference>
<keyword evidence="4" id="KW-0030">Aminoacyl-tRNA synthetase</keyword>
<dbReference type="InterPro" id="IPR012340">
    <property type="entry name" value="NA-bd_OB-fold"/>
</dbReference>
<keyword evidence="4" id="KW-0436">Ligase</keyword>
<dbReference type="GO" id="GO:0005524">
    <property type="term" value="F:ATP binding"/>
    <property type="evidence" value="ECO:0007669"/>
    <property type="project" value="UniProtKB-KW"/>
</dbReference>
<reference evidence="8" key="1">
    <citation type="journal article" date="2020" name="New Phytol.">
        <title>Comparative genomics reveals dynamic genome evolution in host specialist ectomycorrhizal fungi.</title>
        <authorList>
            <person name="Lofgren L.A."/>
            <person name="Nguyen N.H."/>
            <person name="Vilgalys R."/>
            <person name="Ruytinx J."/>
            <person name="Liao H.L."/>
            <person name="Branco S."/>
            <person name="Kuo A."/>
            <person name="LaButti K."/>
            <person name="Lipzen A."/>
            <person name="Andreopoulos W."/>
            <person name="Pangilinan J."/>
            <person name="Riley R."/>
            <person name="Hundley H."/>
            <person name="Na H."/>
            <person name="Barry K."/>
            <person name="Grigoriev I.V."/>
            <person name="Stajich J.E."/>
            <person name="Kennedy P.G."/>
        </authorList>
    </citation>
    <scope>NUCLEOTIDE SEQUENCE</scope>
    <source>
        <strain evidence="8">FC203</strain>
    </source>
</reference>
<feature type="domain" description="Asparagine--tRNA ligase N-terminal" evidence="7">
    <location>
        <begin position="3"/>
        <end position="85"/>
    </location>
</feature>
<dbReference type="Pfam" id="PF01336">
    <property type="entry name" value="tRNA_anti-codon"/>
    <property type="match status" value="1"/>
</dbReference>
<protein>
    <recommendedName>
        <fullName evidence="10">OB domain-containing protein</fullName>
    </recommendedName>
</protein>
<evidence type="ECO:0000256" key="2">
    <source>
        <dbReference type="ARBA" id="ARBA00022490"/>
    </source>
</evidence>
<comment type="caution">
    <text evidence="8">The sequence shown here is derived from an EMBL/GenBank/DDBJ whole genome shotgun (WGS) entry which is preliminary data.</text>
</comment>
<keyword evidence="3" id="KW-0648">Protein biosynthesis</keyword>
<evidence type="ECO:0000259" key="6">
    <source>
        <dbReference type="Pfam" id="PF01336"/>
    </source>
</evidence>
<sequence>SYALFSTPSAEVETTQLQIRKDTNAVYDAPTQSAMQKATKDAQGLEKKRLKGQAEEREAKEKAEKRERRLQDSKNIVLTEDPSLPQSVKSKIVKMESLRGQRVRVSGWVHRRHDQQEIMFIVLWDGTGYLQAVLTGNAKKTYDAVTLQLEASAELTGMLKTVHEGQRPPGGHELVVDSNRLDEV</sequence>
<keyword evidence="9" id="KW-1185">Reference proteome</keyword>
<dbReference type="AlphaFoldDB" id="A0AAD4DRB0"/>
<evidence type="ECO:0000313" key="9">
    <source>
        <dbReference type="Proteomes" id="UP001195769"/>
    </source>
</evidence>